<accession>A0A0E9U7Y2</accession>
<sequence>MASSSHMCGE</sequence>
<reference evidence="1" key="2">
    <citation type="journal article" date="2015" name="Fish Shellfish Immunol.">
        <title>Early steps in the European eel (Anguilla anguilla)-Vibrio vulnificus interaction in the gills: Role of the RtxA13 toxin.</title>
        <authorList>
            <person name="Callol A."/>
            <person name="Pajuelo D."/>
            <person name="Ebbesson L."/>
            <person name="Teles M."/>
            <person name="MacKenzie S."/>
            <person name="Amaro C."/>
        </authorList>
    </citation>
    <scope>NUCLEOTIDE SEQUENCE</scope>
</reference>
<evidence type="ECO:0000313" key="1">
    <source>
        <dbReference type="EMBL" id="JAH61068.1"/>
    </source>
</evidence>
<proteinExistence type="predicted"/>
<organism evidence="1">
    <name type="scientific">Anguilla anguilla</name>
    <name type="common">European freshwater eel</name>
    <name type="synonym">Muraena anguilla</name>
    <dbReference type="NCBI Taxonomy" id="7936"/>
    <lineage>
        <taxon>Eukaryota</taxon>
        <taxon>Metazoa</taxon>
        <taxon>Chordata</taxon>
        <taxon>Craniata</taxon>
        <taxon>Vertebrata</taxon>
        <taxon>Euteleostomi</taxon>
        <taxon>Actinopterygii</taxon>
        <taxon>Neopterygii</taxon>
        <taxon>Teleostei</taxon>
        <taxon>Anguilliformes</taxon>
        <taxon>Anguillidae</taxon>
        <taxon>Anguilla</taxon>
    </lineage>
</organism>
<reference evidence="1" key="1">
    <citation type="submission" date="2014-11" db="EMBL/GenBank/DDBJ databases">
        <authorList>
            <person name="Amaro Gonzalez C."/>
        </authorList>
    </citation>
    <scope>NUCLEOTIDE SEQUENCE</scope>
</reference>
<protein>
    <submittedName>
        <fullName evidence="1">Uncharacterized protein</fullName>
    </submittedName>
</protein>
<dbReference type="EMBL" id="GBXM01047509">
    <property type="protein sequence ID" value="JAH61068.1"/>
    <property type="molecule type" value="Transcribed_RNA"/>
</dbReference>
<name>A0A0E9U7Y2_ANGAN</name>